<evidence type="ECO:0000256" key="8">
    <source>
        <dbReference type="SAM" id="MobiDB-lite"/>
    </source>
</evidence>
<dbReference type="InterPro" id="IPR011990">
    <property type="entry name" value="TPR-like_helical_dom_sf"/>
</dbReference>
<feature type="compositionally biased region" description="Basic and acidic residues" evidence="8">
    <location>
        <begin position="816"/>
        <end position="829"/>
    </location>
</feature>
<keyword evidence="3" id="KW-0507">mRNA processing</keyword>
<feature type="domain" description="Pre-mRNA-splicing factor Syf1/CRNKL1-like C-terminal HAT-repeats" evidence="10">
    <location>
        <begin position="452"/>
        <end position="815"/>
    </location>
</feature>
<feature type="region of interest" description="Disordered" evidence="8">
    <location>
        <begin position="805"/>
        <end position="829"/>
    </location>
</feature>
<keyword evidence="6" id="KW-0508">mRNA splicing</keyword>
<keyword evidence="4" id="KW-0747">Spliceosome</keyword>
<dbReference type="SMART" id="SM00386">
    <property type="entry name" value="HAT"/>
    <property type="match status" value="12"/>
</dbReference>
<name>A0A976M9C3_THEOR</name>
<evidence type="ECO:0000313" key="12">
    <source>
        <dbReference type="EMBL" id="UKK00057.2"/>
    </source>
</evidence>
<keyword evidence="7" id="KW-0539">Nucleus</keyword>
<gene>
    <name evidence="12" type="ORF">MACK_000125</name>
</gene>
<reference evidence="12" key="1">
    <citation type="submission" date="2022-07" db="EMBL/GenBank/DDBJ databases">
        <title>Evaluation of T. orientalis genome assembly methods using nanopore sequencing and analysis of variation between genomes.</title>
        <authorList>
            <person name="Yam J."/>
            <person name="Micallef M.L."/>
            <person name="Liu M."/>
            <person name="Djordjevic S.P."/>
            <person name="Bogema D.R."/>
            <person name="Jenkins C."/>
        </authorList>
    </citation>
    <scope>NUCLEOTIDE SEQUENCE</scope>
    <source>
        <strain evidence="12">Goon Nure</strain>
    </source>
</reference>
<evidence type="ECO:0000256" key="6">
    <source>
        <dbReference type="ARBA" id="ARBA00023187"/>
    </source>
</evidence>
<dbReference type="EMBL" id="CP056069">
    <property type="protein sequence ID" value="UKK00057.2"/>
    <property type="molecule type" value="Genomic_DNA"/>
</dbReference>
<dbReference type="InterPro" id="IPR045075">
    <property type="entry name" value="Syf1-like"/>
</dbReference>
<dbReference type="InterPro" id="IPR055433">
    <property type="entry name" value="HAT_Syf1-like_N"/>
</dbReference>
<dbReference type="InterPro" id="IPR003107">
    <property type="entry name" value="HAT"/>
</dbReference>
<evidence type="ECO:0000259" key="11">
    <source>
        <dbReference type="Pfam" id="PF23233"/>
    </source>
</evidence>
<evidence type="ECO:0000256" key="3">
    <source>
        <dbReference type="ARBA" id="ARBA00022664"/>
    </source>
</evidence>
<dbReference type="Pfam" id="PF23233">
    <property type="entry name" value="HAT_Syf1_CNRKL1_N"/>
    <property type="match status" value="1"/>
</dbReference>
<proteinExistence type="inferred from homology"/>
<evidence type="ECO:0000259" key="10">
    <source>
        <dbReference type="Pfam" id="PF23231"/>
    </source>
</evidence>
<evidence type="ECO:0000259" key="9">
    <source>
        <dbReference type="Pfam" id="PF23220"/>
    </source>
</evidence>
<dbReference type="PANTHER" id="PTHR11246:SF5">
    <property type="entry name" value="PRE-MRNA-SPLICING FACTOR SYF1"/>
    <property type="match status" value="1"/>
</dbReference>
<dbReference type="GO" id="GO:0071007">
    <property type="term" value="C:U2-type catalytic step 2 spliceosome"/>
    <property type="evidence" value="ECO:0007669"/>
    <property type="project" value="TreeGrafter"/>
</dbReference>
<evidence type="ECO:0000256" key="7">
    <source>
        <dbReference type="ARBA" id="ARBA00023242"/>
    </source>
</evidence>
<feature type="domain" description="Pre-mRNA-splicing factor Syf1-like N-terminal HAT-repeats" evidence="11">
    <location>
        <begin position="120"/>
        <end position="247"/>
    </location>
</feature>
<feature type="compositionally biased region" description="Acidic residues" evidence="8">
    <location>
        <begin position="805"/>
        <end position="815"/>
    </location>
</feature>
<evidence type="ECO:0000256" key="5">
    <source>
        <dbReference type="ARBA" id="ARBA00022737"/>
    </source>
</evidence>
<dbReference type="Gene3D" id="1.25.40.10">
    <property type="entry name" value="Tetratricopeptide repeat domain"/>
    <property type="match status" value="3"/>
</dbReference>
<comment type="similarity">
    <text evidence="2">Belongs to the crooked-neck family.</text>
</comment>
<protein>
    <submittedName>
        <fullName evidence="12">RNA-processing protein</fullName>
    </submittedName>
</protein>
<sequence length="829" mass="98472">MAKDKRPSVIPNHKHEEFDENDVNNDIAFTLNDYKSESDEVKDLATLYDNQFHEVIDRDPYRSKPWIEHVRLLKSLRPPRKNPQMYRISDIWRLNKVEELAEHRKQPAMLGDTSYESINERIFRTYEKAVKYIPLSYKVWYNYIKDLVEDLSKPYTSESDAYERVNSVFEACLIHNFAYPTFYLLYGAFLRFQHRITKVRRLYDKALLNIAITQHHLIWEEYLRFVNEVDLLPLGKVVFKRYIQIKPSYREILYEFLKRHGSYDDAAQVLYELLNDPTFTSETGKSSYDLWIELCELIRDHSDTIRSIPVETLIKEGISKYTDQVATLWIILADIYIVRGQLNIARDTYEEALDRVTTVQDFSIIFDVYAKFLENYAKQSNKLGNDHLETLMTVERLEGLVNNRALLLASVKLKQNIHNVYNWINYVELFKDDPNKMVEIYAEAVQTIDVSKSVGRVTELWTRFATFYEEQGDLENADKIYEKGSNSEFKYVDDLATLWCCWVEMYLRQKMYRKALEISRRAVSGNGKTPISKRLHSSVKLWALSLDMEENFGTVETCRVTFNKMVEYKVVTPQVALNFATYLEQNKYFEGSFNAFEKCVALFKWPQLYYLYLPYLTKFVKRYKGSKLERAREIFDQCMYNKDLRVPPKFVKYLFYLYASMEEEYGMVKKFLSILSDACRLADKEDQLTMIKFYVAKTCEFFGVTHTRQIYQQCLEYVDDDVARELCSMYIQMERGLGEIDRARAIYVFASQISDPSKFPNFWKGWREFEVLHGNEDCFREMLRIKRSVQAQYSKIYYNVEEIGQDDYEDEDEQEERNPLGELEKLAEK</sequence>
<dbReference type="Proteomes" id="UP000244811">
    <property type="component" value="Chromosome 1"/>
</dbReference>
<keyword evidence="5" id="KW-0677">Repeat</keyword>
<accession>A0A976M9C3</accession>
<dbReference type="AlphaFoldDB" id="A0A976M9C3"/>
<dbReference type="FunFam" id="1.25.40.10:FF:000137">
    <property type="entry name" value="Pre-mRNA-splicing factor syf1"/>
    <property type="match status" value="1"/>
</dbReference>
<dbReference type="Pfam" id="PF23231">
    <property type="entry name" value="HAT_Syf1_CNRKL1_C"/>
    <property type="match status" value="1"/>
</dbReference>
<dbReference type="InterPro" id="IPR055430">
    <property type="entry name" value="HAT_Syf1_CNRKL1_C"/>
</dbReference>
<evidence type="ECO:0000256" key="4">
    <source>
        <dbReference type="ARBA" id="ARBA00022728"/>
    </source>
</evidence>
<dbReference type="SUPFAM" id="SSF48452">
    <property type="entry name" value="TPR-like"/>
    <property type="match status" value="3"/>
</dbReference>
<dbReference type="GO" id="GO:0000974">
    <property type="term" value="C:Prp19 complex"/>
    <property type="evidence" value="ECO:0007669"/>
    <property type="project" value="TreeGrafter"/>
</dbReference>
<dbReference type="InterPro" id="IPR056350">
    <property type="entry name" value="HAT_Syf1_central"/>
</dbReference>
<dbReference type="GO" id="GO:0000349">
    <property type="term" value="P:generation of catalytic spliceosome for first transesterification step"/>
    <property type="evidence" value="ECO:0007669"/>
    <property type="project" value="TreeGrafter"/>
</dbReference>
<dbReference type="PANTHER" id="PTHR11246">
    <property type="entry name" value="PRE-MRNA SPLICING FACTOR"/>
    <property type="match status" value="1"/>
</dbReference>
<evidence type="ECO:0000313" key="13">
    <source>
        <dbReference type="Proteomes" id="UP000244811"/>
    </source>
</evidence>
<dbReference type="GO" id="GO:0071014">
    <property type="term" value="C:post-mRNA release spliceosomal complex"/>
    <property type="evidence" value="ECO:0007669"/>
    <property type="project" value="TreeGrafter"/>
</dbReference>
<comment type="subcellular location">
    <subcellularLocation>
        <location evidence="1">Nucleus</location>
    </subcellularLocation>
</comment>
<feature type="domain" description="Pre-mRNA-splicing factor SYF1 central HAT repeats" evidence="9">
    <location>
        <begin position="254"/>
        <end position="448"/>
    </location>
</feature>
<organism evidence="12 13">
    <name type="scientific">Theileria orientalis</name>
    <dbReference type="NCBI Taxonomy" id="68886"/>
    <lineage>
        <taxon>Eukaryota</taxon>
        <taxon>Sar</taxon>
        <taxon>Alveolata</taxon>
        <taxon>Apicomplexa</taxon>
        <taxon>Aconoidasida</taxon>
        <taxon>Piroplasmida</taxon>
        <taxon>Theileriidae</taxon>
        <taxon>Theileria</taxon>
    </lineage>
</organism>
<evidence type="ECO:0000256" key="2">
    <source>
        <dbReference type="ARBA" id="ARBA00008644"/>
    </source>
</evidence>
<evidence type="ECO:0000256" key="1">
    <source>
        <dbReference type="ARBA" id="ARBA00004123"/>
    </source>
</evidence>
<dbReference type="Pfam" id="PF23220">
    <property type="entry name" value="HAT_Syf1_M"/>
    <property type="match status" value="1"/>
</dbReference>